<dbReference type="AlphaFoldDB" id="A0A394D269"/>
<dbReference type="Gramene" id="OIW17602">
    <property type="protein sequence ID" value="OIW17602"/>
    <property type="gene ID" value="TanjilG_00223"/>
</dbReference>
<keyword evidence="2" id="KW-1185">Reference proteome</keyword>
<gene>
    <name evidence="1" type="ORF">TanjilG_00223</name>
</gene>
<sequence length="123" mass="14760">EVAFEYKTYEEKPKWLEHNYFGVLSENLECNNPKGEHFLDCFFSIRVSPLGCRTVLLRADEEGELEELLKEERVWFGKCFELIRRWEPSDVATDRYIWLQCYGIPLNSWEEILFRNISNQLDS</sequence>
<evidence type="ECO:0000313" key="2">
    <source>
        <dbReference type="Proteomes" id="UP000188354"/>
    </source>
</evidence>
<feature type="non-terminal residue" evidence="1">
    <location>
        <position position="1"/>
    </location>
</feature>
<dbReference type="PANTHER" id="PTHR34427:SF5">
    <property type="entry name" value="DUF4283 DOMAIN-CONTAINING PROTEIN"/>
    <property type="match status" value="1"/>
</dbReference>
<accession>A0A394D269</accession>
<dbReference type="PANTHER" id="PTHR34427">
    <property type="entry name" value="DUF4283 DOMAIN PROTEIN"/>
    <property type="match status" value="1"/>
</dbReference>
<name>A0A394D269_LUPAN</name>
<dbReference type="Proteomes" id="UP000188354">
    <property type="component" value="Unassembled WGS sequence"/>
</dbReference>
<protein>
    <submittedName>
        <fullName evidence="1">Uncharacterized protein</fullName>
    </submittedName>
</protein>
<evidence type="ECO:0000313" key="1">
    <source>
        <dbReference type="EMBL" id="OIW17602.1"/>
    </source>
</evidence>
<comment type="caution">
    <text evidence="1">The sequence shown here is derived from an EMBL/GenBank/DDBJ whole genome shotgun (WGS) entry which is preliminary data.</text>
</comment>
<proteinExistence type="predicted"/>
<organism evidence="1 2">
    <name type="scientific">Lupinus angustifolius</name>
    <name type="common">Narrow-leaved blue lupine</name>
    <dbReference type="NCBI Taxonomy" id="3871"/>
    <lineage>
        <taxon>Eukaryota</taxon>
        <taxon>Viridiplantae</taxon>
        <taxon>Streptophyta</taxon>
        <taxon>Embryophyta</taxon>
        <taxon>Tracheophyta</taxon>
        <taxon>Spermatophyta</taxon>
        <taxon>Magnoliopsida</taxon>
        <taxon>eudicotyledons</taxon>
        <taxon>Gunneridae</taxon>
        <taxon>Pentapetalae</taxon>
        <taxon>rosids</taxon>
        <taxon>fabids</taxon>
        <taxon>Fabales</taxon>
        <taxon>Fabaceae</taxon>
        <taxon>Papilionoideae</taxon>
        <taxon>50 kb inversion clade</taxon>
        <taxon>genistoids sensu lato</taxon>
        <taxon>core genistoids</taxon>
        <taxon>Genisteae</taxon>
        <taxon>Lupinus</taxon>
    </lineage>
</organism>
<reference evidence="1 2" key="1">
    <citation type="journal article" date="2017" name="Plant Biotechnol. J.">
        <title>A comprehensive draft genome sequence for lupin (Lupinus angustifolius), an emerging health food: insights into plant-microbe interactions and legume evolution.</title>
        <authorList>
            <person name="Hane J.K."/>
            <person name="Ming Y."/>
            <person name="Kamphuis L.G."/>
            <person name="Nelson M.N."/>
            <person name="Garg G."/>
            <person name="Atkins C.A."/>
            <person name="Bayer P.E."/>
            <person name="Bravo A."/>
            <person name="Bringans S."/>
            <person name="Cannon S."/>
            <person name="Edwards D."/>
            <person name="Foley R."/>
            <person name="Gao L.L."/>
            <person name="Harrison M.J."/>
            <person name="Huang W."/>
            <person name="Hurgobin B."/>
            <person name="Li S."/>
            <person name="Liu C.W."/>
            <person name="McGrath A."/>
            <person name="Morahan G."/>
            <person name="Murray J."/>
            <person name="Weller J."/>
            <person name="Jian J."/>
            <person name="Singh K.B."/>
        </authorList>
    </citation>
    <scope>NUCLEOTIDE SEQUENCE [LARGE SCALE GENOMIC DNA]</scope>
    <source>
        <strain evidence="2">cv. Tanjil</strain>
        <tissue evidence="1">Whole plant</tissue>
    </source>
</reference>
<dbReference type="EMBL" id="MLAU01001011">
    <property type="protein sequence ID" value="OIW17602.1"/>
    <property type="molecule type" value="Genomic_DNA"/>
</dbReference>